<organism evidence="1">
    <name type="scientific">uncultured Caudovirales phage</name>
    <dbReference type="NCBI Taxonomy" id="2100421"/>
    <lineage>
        <taxon>Viruses</taxon>
        <taxon>Duplodnaviria</taxon>
        <taxon>Heunggongvirae</taxon>
        <taxon>Uroviricota</taxon>
        <taxon>Caudoviricetes</taxon>
        <taxon>Peduoviridae</taxon>
        <taxon>Maltschvirus</taxon>
        <taxon>Maltschvirus maltsch</taxon>
    </lineage>
</organism>
<protein>
    <submittedName>
        <fullName evidence="1">Uncharacterized protein</fullName>
    </submittedName>
</protein>
<dbReference type="EMBL" id="LR797474">
    <property type="protein sequence ID" value="CAB4219167.1"/>
    <property type="molecule type" value="Genomic_DNA"/>
</dbReference>
<gene>
    <name evidence="1" type="ORF">UFOVP1604_250</name>
</gene>
<sequence length="647" mass="71190">MTSRFVTLSDYCILEFMMTPLGDPAPNIVNSDYYFVKNNNVDLYQIYNTDADAAATKNARGSSVVPIGESRFVKVDLTSNPIYTAYDPNIIESSVSPSLSSALVMDTMRFHFASGFNFTEVENIVVGARVKLNNLKQLQTANVLINAESYQDLLTFNTRPLFLANTIYDKYVDIKVPNSAYLDADFTQFGVDSFESVVTEGTGLIAGSPITVSLAEVNYEPYYADNGEIYNLYRVVSYFEGSVPQTNEFDSLGAVIQEATDGDYIEFFATWNGAFPDQLISTLDSQGSGNDWIFVHQLQVYEQIGGNLVPSGNFLVYQEENFDAPLSYRPILKEAGFAVSMSIDYTLRLLNKNTGDQVIRTGSMSLFNPNKYGKHLAKLQLAEAPQSLKVYNKIVQKNIDITNLFTGKKLPPAATTGAAPGPITYVDREVQVAVPTFYKQANIRISQKNALLGATNGSAELIYGQGELIIPIDPTDNFIKIGVYEESVLDPGTQTPANLNNNSKFVLNFGADAKYSYSSLVDPAFENPSQGQIAFRIPKDQARKILDLSDQMMYISLIAEDGTETLLYTGKWLPSSDYANILKATEAAKNALLNDPAITIAGLNTTIQTLISENDNLRARLASGTKVYADSPMREDNVQNINLIAGI</sequence>
<reference evidence="1" key="1">
    <citation type="submission" date="2020-05" db="EMBL/GenBank/DDBJ databases">
        <authorList>
            <person name="Chiriac C."/>
            <person name="Salcher M."/>
            <person name="Ghai R."/>
            <person name="Kavagutti S V."/>
        </authorList>
    </citation>
    <scope>NUCLEOTIDE SEQUENCE</scope>
</reference>
<accession>A0A6J5SXL6</accession>
<name>A0A6J5SXL6_9CAUD</name>
<evidence type="ECO:0000313" key="1">
    <source>
        <dbReference type="EMBL" id="CAB4219167.1"/>
    </source>
</evidence>
<proteinExistence type="predicted"/>